<dbReference type="PANTHER" id="PTHR33508">
    <property type="entry name" value="UPF0056 MEMBRANE PROTEIN YHCE"/>
    <property type="match status" value="1"/>
</dbReference>
<feature type="transmembrane region" description="Helical" evidence="8">
    <location>
        <begin position="49"/>
        <end position="71"/>
    </location>
</feature>
<feature type="compositionally biased region" description="Low complexity" evidence="9">
    <location>
        <begin position="116"/>
        <end position="132"/>
    </location>
</feature>
<dbReference type="Pfam" id="PF01914">
    <property type="entry name" value="MarC"/>
    <property type="match status" value="2"/>
</dbReference>
<evidence type="ECO:0000256" key="4">
    <source>
        <dbReference type="ARBA" id="ARBA00022519"/>
    </source>
</evidence>
<dbReference type="Proteomes" id="UP001055057">
    <property type="component" value="Unassembled WGS sequence"/>
</dbReference>
<feature type="transmembrane region" description="Helical" evidence="8">
    <location>
        <begin position="179"/>
        <end position="200"/>
    </location>
</feature>
<feature type="transmembrane region" description="Helical" evidence="8">
    <location>
        <begin position="145"/>
        <end position="167"/>
    </location>
</feature>
<dbReference type="EMBL" id="BPRB01000057">
    <property type="protein sequence ID" value="GJE58944.1"/>
    <property type="molecule type" value="Genomic_DNA"/>
</dbReference>
<reference evidence="10" key="2">
    <citation type="submission" date="2021-08" db="EMBL/GenBank/DDBJ databases">
        <authorList>
            <person name="Tani A."/>
            <person name="Ola A."/>
            <person name="Ogura Y."/>
            <person name="Katsura K."/>
            <person name="Hayashi T."/>
        </authorList>
    </citation>
    <scope>NUCLEOTIDE SEQUENCE</scope>
    <source>
        <strain evidence="10">DSM 23632</strain>
    </source>
</reference>
<protein>
    <recommendedName>
        <fullName evidence="8">UPF0056 membrane protein</fullName>
    </recommendedName>
</protein>
<reference evidence="10" key="1">
    <citation type="journal article" date="2021" name="Front. Microbiol.">
        <title>Comprehensive Comparative Genomics and Phenotyping of Methylobacterium Species.</title>
        <authorList>
            <person name="Alessa O."/>
            <person name="Ogura Y."/>
            <person name="Fujitani Y."/>
            <person name="Takami H."/>
            <person name="Hayashi T."/>
            <person name="Sahin N."/>
            <person name="Tani A."/>
        </authorList>
    </citation>
    <scope>NUCLEOTIDE SEQUENCE</scope>
    <source>
        <strain evidence="10">DSM 23632</strain>
    </source>
</reference>
<accession>A0ABQ4TVJ9</accession>
<feature type="transmembrane region" description="Helical" evidence="8">
    <location>
        <begin position="12"/>
        <end position="37"/>
    </location>
</feature>
<keyword evidence="3" id="KW-1003">Cell membrane</keyword>
<comment type="caution">
    <text evidence="10">The sequence shown here is derived from an EMBL/GenBank/DDBJ whole genome shotgun (WGS) entry which is preliminary data.</text>
</comment>
<evidence type="ECO:0000256" key="1">
    <source>
        <dbReference type="ARBA" id="ARBA00004429"/>
    </source>
</evidence>
<gene>
    <name evidence="10" type="ORF">MPOCJGCO_1029</name>
</gene>
<evidence type="ECO:0000313" key="10">
    <source>
        <dbReference type="EMBL" id="GJE58944.1"/>
    </source>
</evidence>
<organism evidence="10 11">
    <name type="scientific">Methylobacterium trifolii</name>
    <dbReference type="NCBI Taxonomy" id="1003092"/>
    <lineage>
        <taxon>Bacteria</taxon>
        <taxon>Pseudomonadati</taxon>
        <taxon>Pseudomonadota</taxon>
        <taxon>Alphaproteobacteria</taxon>
        <taxon>Hyphomicrobiales</taxon>
        <taxon>Methylobacteriaceae</taxon>
        <taxon>Methylobacterium</taxon>
    </lineage>
</organism>
<dbReference type="InterPro" id="IPR002771">
    <property type="entry name" value="Multi_antbiot-R_MarC"/>
</dbReference>
<evidence type="ECO:0000256" key="7">
    <source>
        <dbReference type="ARBA" id="ARBA00023136"/>
    </source>
</evidence>
<feature type="transmembrane region" description="Helical" evidence="8">
    <location>
        <begin position="77"/>
        <end position="94"/>
    </location>
</feature>
<evidence type="ECO:0000256" key="5">
    <source>
        <dbReference type="ARBA" id="ARBA00022692"/>
    </source>
</evidence>
<sequence length="249" mass="25457">MSVEAAIQQFLLALSSLFSIVNPVGGALVFAQVTAAYSHADRVVLSRRIGLYAAMIMIAALWAGAPILNFFGVSLGALRIAGGLVVGASAWGLLNRPETREARKQAEAASSTDQVAAGKAADAGANPEAASPAERRRAADPLAEIAFFPLTLPFTTGPGTIAVAITLGSNRPAAMADRLGFYVGVSLAALGVAATVALIYASADRVVSLIGPIGARVLGRLFAFLLLCVGTQITINGLIDVFGPLLAGR</sequence>
<evidence type="ECO:0000256" key="2">
    <source>
        <dbReference type="ARBA" id="ARBA00009784"/>
    </source>
</evidence>
<evidence type="ECO:0000256" key="3">
    <source>
        <dbReference type="ARBA" id="ARBA00022475"/>
    </source>
</evidence>
<keyword evidence="4" id="KW-0997">Cell inner membrane</keyword>
<comment type="subcellular location">
    <subcellularLocation>
        <location evidence="1">Cell inner membrane</location>
        <topology evidence="1">Multi-pass membrane protein</topology>
    </subcellularLocation>
    <subcellularLocation>
        <location evidence="8">Cell membrane</location>
        <topology evidence="8">Multi-pass membrane protein</topology>
    </subcellularLocation>
</comment>
<keyword evidence="7 8" id="KW-0472">Membrane</keyword>
<keyword evidence="6 8" id="KW-1133">Transmembrane helix</keyword>
<evidence type="ECO:0000256" key="8">
    <source>
        <dbReference type="RuleBase" id="RU362048"/>
    </source>
</evidence>
<dbReference type="PANTHER" id="PTHR33508:SF2">
    <property type="entry name" value="UPF0056 INNER MEMBRANE PROTEIN MARC"/>
    <property type="match status" value="1"/>
</dbReference>
<evidence type="ECO:0000256" key="6">
    <source>
        <dbReference type="ARBA" id="ARBA00022989"/>
    </source>
</evidence>
<evidence type="ECO:0000313" key="11">
    <source>
        <dbReference type="Proteomes" id="UP001055057"/>
    </source>
</evidence>
<dbReference type="RefSeq" id="WP_238181539.1">
    <property type="nucleotide sequence ID" value="NZ_BPRB01000057.1"/>
</dbReference>
<name>A0ABQ4TVJ9_9HYPH</name>
<keyword evidence="5 8" id="KW-0812">Transmembrane</keyword>
<comment type="similarity">
    <text evidence="2 8">Belongs to the UPF0056 (MarC) family.</text>
</comment>
<keyword evidence="11" id="KW-1185">Reference proteome</keyword>
<feature type="transmembrane region" description="Helical" evidence="8">
    <location>
        <begin position="221"/>
        <end position="239"/>
    </location>
</feature>
<proteinExistence type="inferred from homology"/>
<evidence type="ECO:0000256" key="9">
    <source>
        <dbReference type="SAM" id="MobiDB-lite"/>
    </source>
</evidence>
<feature type="region of interest" description="Disordered" evidence="9">
    <location>
        <begin position="102"/>
        <end position="133"/>
    </location>
</feature>